<dbReference type="InParanoid" id="K1R4H1"/>
<reference evidence="1" key="1">
    <citation type="journal article" date="2012" name="Nature">
        <title>The oyster genome reveals stress adaptation and complexity of shell formation.</title>
        <authorList>
            <person name="Zhang G."/>
            <person name="Fang X."/>
            <person name="Guo X."/>
            <person name="Li L."/>
            <person name="Luo R."/>
            <person name="Xu F."/>
            <person name="Yang P."/>
            <person name="Zhang L."/>
            <person name="Wang X."/>
            <person name="Qi H."/>
            <person name="Xiong Z."/>
            <person name="Que H."/>
            <person name="Xie Y."/>
            <person name="Holland P.W."/>
            <person name="Paps J."/>
            <person name="Zhu Y."/>
            <person name="Wu F."/>
            <person name="Chen Y."/>
            <person name="Wang J."/>
            <person name="Peng C."/>
            <person name="Meng J."/>
            <person name="Yang L."/>
            <person name="Liu J."/>
            <person name="Wen B."/>
            <person name="Zhang N."/>
            <person name="Huang Z."/>
            <person name="Zhu Q."/>
            <person name="Feng Y."/>
            <person name="Mount A."/>
            <person name="Hedgecock D."/>
            <person name="Xu Z."/>
            <person name="Liu Y."/>
            <person name="Domazet-Loso T."/>
            <person name="Du Y."/>
            <person name="Sun X."/>
            <person name="Zhang S."/>
            <person name="Liu B."/>
            <person name="Cheng P."/>
            <person name="Jiang X."/>
            <person name="Li J."/>
            <person name="Fan D."/>
            <person name="Wang W."/>
            <person name="Fu W."/>
            <person name="Wang T."/>
            <person name="Wang B."/>
            <person name="Zhang J."/>
            <person name="Peng Z."/>
            <person name="Li Y."/>
            <person name="Li N."/>
            <person name="Wang J."/>
            <person name="Chen M."/>
            <person name="He Y."/>
            <person name="Tan F."/>
            <person name="Song X."/>
            <person name="Zheng Q."/>
            <person name="Huang R."/>
            <person name="Yang H."/>
            <person name="Du X."/>
            <person name="Chen L."/>
            <person name="Yang M."/>
            <person name="Gaffney P.M."/>
            <person name="Wang S."/>
            <person name="Luo L."/>
            <person name="She Z."/>
            <person name="Ming Y."/>
            <person name="Huang W."/>
            <person name="Zhang S."/>
            <person name="Huang B."/>
            <person name="Zhang Y."/>
            <person name="Qu T."/>
            <person name="Ni P."/>
            <person name="Miao G."/>
            <person name="Wang J."/>
            <person name="Wang Q."/>
            <person name="Steinberg C.E."/>
            <person name="Wang H."/>
            <person name="Li N."/>
            <person name="Qian L."/>
            <person name="Zhang G."/>
            <person name="Li Y."/>
            <person name="Yang H."/>
            <person name="Liu X."/>
            <person name="Wang J."/>
            <person name="Yin Y."/>
            <person name="Wang J."/>
        </authorList>
    </citation>
    <scope>NUCLEOTIDE SEQUENCE [LARGE SCALE GENOMIC DNA]</scope>
    <source>
        <strain evidence="1">05x7-T-G4-1.051#20</strain>
    </source>
</reference>
<dbReference type="PANTHER" id="PTHR14241">
    <property type="entry name" value="INTERFERON-INDUCED PROTEIN 44"/>
    <property type="match status" value="1"/>
</dbReference>
<accession>K1R4H1</accession>
<gene>
    <name evidence="1" type="ORF">CGI_10011182</name>
</gene>
<evidence type="ECO:0000313" key="1">
    <source>
        <dbReference type="EMBL" id="EKC38429.1"/>
    </source>
</evidence>
<dbReference type="HOGENOM" id="CLU_049888_2_1_1"/>
<protein>
    <submittedName>
        <fullName evidence="1">Interferon-induced protein 44-like protein</fullName>
    </submittedName>
</protein>
<sequence>MSIDSEELSFILDGNLPNHYKFEVRSASTHTKGFVWKPTVMEKIHVVAFVLDGSTLNLLSKKVLTNLLEMKSLVVDREIPHVVILTNIDKICCLEDDNVQKAFTNGLVETAVNNTARVIGLPRSHILPVKNYEKEIRLKTNINILALTTLRRLLMFADDFLENQYDQEQENAQI</sequence>
<name>K1R4H1_MAGGI</name>
<proteinExistence type="predicted"/>
<dbReference type="PANTHER" id="PTHR14241:SF32">
    <property type="entry name" value="VWFA DOMAIN-CONTAINING PROTEIN-RELATED"/>
    <property type="match status" value="1"/>
</dbReference>
<dbReference type="EMBL" id="JH818828">
    <property type="protein sequence ID" value="EKC38429.1"/>
    <property type="molecule type" value="Genomic_DNA"/>
</dbReference>
<organism evidence="1">
    <name type="scientific">Magallana gigas</name>
    <name type="common">Pacific oyster</name>
    <name type="synonym">Crassostrea gigas</name>
    <dbReference type="NCBI Taxonomy" id="29159"/>
    <lineage>
        <taxon>Eukaryota</taxon>
        <taxon>Metazoa</taxon>
        <taxon>Spiralia</taxon>
        <taxon>Lophotrochozoa</taxon>
        <taxon>Mollusca</taxon>
        <taxon>Bivalvia</taxon>
        <taxon>Autobranchia</taxon>
        <taxon>Pteriomorphia</taxon>
        <taxon>Ostreida</taxon>
        <taxon>Ostreoidea</taxon>
        <taxon>Ostreidae</taxon>
        <taxon>Magallana</taxon>
    </lineage>
</organism>
<dbReference type="AlphaFoldDB" id="K1R4H1"/>